<dbReference type="AlphaFoldDB" id="A0A843QXG0"/>
<evidence type="ECO:0000313" key="2">
    <source>
        <dbReference type="Proteomes" id="UP001267003"/>
    </source>
</evidence>
<dbReference type="RefSeq" id="WP_152705888.1">
    <property type="nucleotide sequence ID" value="NZ_CP104714.1"/>
</dbReference>
<dbReference type="EMBL" id="JAVLAQ010000001">
    <property type="protein sequence ID" value="MDT6990468.1"/>
    <property type="molecule type" value="Genomic_DNA"/>
</dbReference>
<accession>A0A843QXG0</accession>
<gene>
    <name evidence="1" type="ORF">RI536_10245</name>
</gene>
<dbReference type="Proteomes" id="UP001267003">
    <property type="component" value="Unassembled WGS sequence"/>
</dbReference>
<evidence type="ECO:0000313" key="1">
    <source>
        <dbReference type="EMBL" id="MDT6990468.1"/>
    </source>
</evidence>
<comment type="caution">
    <text evidence="1">The sequence shown here is derived from an EMBL/GenBank/DDBJ whole genome shotgun (WGS) entry which is preliminary data.</text>
</comment>
<name>A0A843QXG0_LACPE</name>
<proteinExistence type="predicted"/>
<sequence>MANELNSESLDNLMASLETGLSTTERLKINTKAAAAFKTVMLSDDRIPKSAHVYGGGTVHLRSAFIMHINALNGTVEDGFSKESKKAYIGRFLNDGWTVKDRNKQTHSHVEGLHFWELTRLESKSAVQKIMINGVKNAIDRKVKK</sequence>
<protein>
    <submittedName>
        <fullName evidence="1">Phage tail protein</fullName>
    </submittedName>
</protein>
<organism evidence="1 2">
    <name type="scientific">Lactiplantibacillus pentosus</name>
    <name type="common">Lactobacillus pentosus</name>
    <dbReference type="NCBI Taxonomy" id="1589"/>
    <lineage>
        <taxon>Bacteria</taxon>
        <taxon>Bacillati</taxon>
        <taxon>Bacillota</taxon>
        <taxon>Bacilli</taxon>
        <taxon>Lactobacillales</taxon>
        <taxon>Lactobacillaceae</taxon>
        <taxon>Lactiplantibacillus</taxon>
    </lineage>
</organism>
<reference evidence="1" key="1">
    <citation type="submission" date="2023-08" db="EMBL/GenBank/DDBJ databases">
        <authorList>
            <person name="Page C.A."/>
            <person name="Perez-Diaz I.M."/>
        </authorList>
    </citation>
    <scope>NUCLEOTIDE SEQUENCE</scope>
    <source>
        <strain evidence="1">7.8.46</strain>
    </source>
</reference>